<gene>
    <name evidence="11" type="ORF">BGZ96_003865</name>
</gene>
<dbReference type="InterPro" id="IPR050693">
    <property type="entry name" value="Hsp70_NEF-Inhibitors"/>
</dbReference>
<organism evidence="11 12">
    <name type="scientific">Linnemannia gamsii</name>
    <dbReference type="NCBI Taxonomy" id="64522"/>
    <lineage>
        <taxon>Eukaryota</taxon>
        <taxon>Fungi</taxon>
        <taxon>Fungi incertae sedis</taxon>
        <taxon>Mucoromycota</taxon>
        <taxon>Mortierellomycotina</taxon>
        <taxon>Mortierellomycetes</taxon>
        <taxon>Mortierellales</taxon>
        <taxon>Mortierellaceae</taxon>
        <taxon>Linnemannia</taxon>
    </lineage>
</organism>
<comment type="subunit">
    <text evidence="2">Interacts with KAR2.</text>
</comment>
<keyword evidence="12" id="KW-1185">Reference proteome</keyword>
<dbReference type="SUPFAM" id="SSF48371">
    <property type="entry name" value="ARM repeat"/>
    <property type="match status" value="1"/>
</dbReference>
<sequence length="483" mass="54217">MARFRSKLTLVLGLCLALALTKTAHTAAVDERPSIICRQGTCYPRVFRPTTEFQEVLEDQEIPTGLHVQMDFETHKKFAKLMDPSDIQEKPITDSILVVDTDTPGTFQHQVGQNNHLDDMPPVMDLLPLPDNDVQEADFAQLEESSRMNLQTAFDSIPELQGDRKPAPPAAAQKSDHQIYQELLETLKTNQNNVDIAKALEGLTDLASDMDFGLQLSEGEGLRTLVKHVRCSSRDRIVCEDQRRVRSIAALVIGTSLQNHAKAQEAAYKHNLHKVLLQQLEIETDTQVLRRLIFAYSSLIRGSQHQHSLIQDDDILRLANIYNKSTDQQFRRKCVYLMSDFADPDMQFIPTSNDTAATTNAANSDSGASEPAAVVEEEAMTPVNVGPWCETLQQENKTAQRGEDQDGDWEIIDRAVELLHASYPDTCVLAGARLKDELRTKTVNGQSLLSFSTSQLKDRKAVSTNPSNISDCRFRYMYQDPYK</sequence>
<evidence type="ECO:0000256" key="10">
    <source>
        <dbReference type="SAM" id="SignalP"/>
    </source>
</evidence>
<dbReference type="Proteomes" id="UP001194696">
    <property type="component" value="Unassembled WGS sequence"/>
</dbReference>
<keyword evidence="7" id="KW-0653">Protein transport</keyword>
<dbReference type="InterPro" id="IPR031884">
    <property type="entry name" value="Sil1_fungi"/>
</dbReference>
<protein>
    <recommendedName>
        <fullName evidence="3">Nucleotide exchange factor SIL1</fullName>
    </recommendedName>
</protein>
<evidence type="ECO:0000256" key="8">
    <source>
        <dbReference type="ARBA" id="ARBA00023010"/>
    </source>
</evidence>
<reference evidence="11 12" key="1">
    <citation type="journal article" date="2020" name="Fungal Divers.">
        <title>Resolving the Mortierellaceae phylogeny through synthesis of multi-gene phylogenetics and phylogenomics.</title>
        <authorList>
            <person name="Vandepol N."/>
            <person name="Liber J."/>
            <person name="Desiro A."/>
            <person name="Na H."/>
            <person name="Kennedy M."/>
            <person name="Barry K."/>
            <person name="Grigoriev I.V."/>
            <person name="Miller A.N."/>
            <person name="O'Donnell K."/>
            <person name="Stajich J.E."/>
            <person name="Bonito G."/>
        </authorList>
    </citation>
    <scope>NUCLEOTIDE SEQUENCE [LARGE SCALE GENOMIC DNA]</scope>
    <source>
        <strain evidence="11 12">AD045</strain>
    </source>
</reference>
<evidence type="ECO:0000256" key="4">
    <source>
        <dbReference type="ARBA" id="ARBA00022448"/>
    </source>
</evidence>
<dbReference type="InterPro" id="IPR011989">
    <property type="entry name" value="ARM-like"/>
</dbReference>
<evidence type="ECO:0000256" key="7">
    <source>
        <dbReference type="ARBA" id="ARBA00022927"/>
    </source>
</evidence>
<feature type="signal peptide" evidence="10">
    <location>
        <begin position="1"/>
        <end position="23"/>
    </location>
</feature>
<dbReference type="InterPro" id="IPR016024">
    <property type="entry name" value="ARM-type_fold"/>
</dbReference>
<name>A0ABQ7K731_9FUNG</name>
<evidence type="ECO:0000256" key="3">
    <source>
        <dbReference type="ARBA" id="ARBA00015352"/>
    </source>
</evidence>
<dbReference type="EMBL" id="JAAAIM010000188">
    <property type="protein sequence ID" value="KAG0292651.1"/>
    <property type="molecule type" value="Genomic_DNA"/>
</dbReference>
<feature type="chain" id="PRO_5045481497" description="Nucleotide exchange factor SIL1" evidence="10">
    <location>
        <begin position="24"/>
        <end position="483"/>
    </location>
</feature>
<comment type="caution">
    <text evidence="11">The sequence shown here is derived from an EMBL/GenBank/DDBJ whole genome shotgun (WGS) entry which is preliminary data.</text>
</comment>
<evidence type="ECO:0000256" key="9">
    <source>
        <dbReference type="SAM" id="MobiDB-lite"/>
    </source>
</evidence>
<feature type="region of interest" description="Disordered" evidence="9">
    <location>
        <begin position="352"/>
        <end position="371"/>
    </location>
</feature>
<accession>A0ABQ7K731</accession>
<keyword evidence="4" id="KW-0813">Transport</keyword>
<evidence type="ECO:0000313" key="12">
    <source>
        <dbReference type="Proteomes" id="UP001194696"/>
    </source>
</evidence>
<evidence type="ECO:0000256" key="1">
    <source>
        <dbReference type="ARBA" id="ARBA00010588"/>
    </source>
</evidence>
<evidence type="ECO:0000313" key="11">
    <source>
        <dbReference type="EMBL" id="KAG0292651.1"/>
    </source>
</evidence>
<evidence type="ECO:0000256" key="2">
    <source>
        <dbReference type="ARBA" id="ARBA00011799"/>
    </source>
</evidence>
<evidence type="ECO:0000256" key="6">
    <source>
        <dbReference type="ARBA" id="ARBA00022824"/>
    </source>
</evidence>
<evidence type="ECO:0000256" key="5">
    <source>
        <dbReference type="ARBA" id="ARBA00022729"/>
    </source>
</evidence>
<dbReference type="PANTHER" id="PTHR19316:SF18">
    <property type="entry name" value="HSP70-BINDING PROTEIN 1"/>
    <property type="match status" value="1"/>
</dbReference>
<proteinExistence type="inferred from homology"/>
<dbReference type="PANTHER" id="PTHR19316">
    <property type="entry name" value="PROTEIN FOLDING REGULATOR"/>
    <property type="match status" value="1"/>
</dbReference>
<keyword evidence="6" id="KW-0256">Endoplasmic reticulum</keyword>
<keyword evidence="5 10" id="KW-0732">Signal</keyword>
<keyword evidence="8" id="KW-0811">Translocation</keyword>
<dbReference type="Gene3D" id="1.25.10.10">
    <property type="entry name" value="Leucine-rich Repeat Variant"/>
    <property type="match status" value="1"/>
</dbReference>
<dbReference type="Pfam" id="PF16782">
    <property type="entry name" value="SIL1"/>
    <property type="match status" value="1"/>
</dbReference>
<comment type="similarity">
    <text evidence="1">Belongs to the SIL1 family.</text>
</comment>